<keyword evidence="2" id="KW-1185">Reference proteome</keyword>
<dbReference type="InterPro" id="IPR036249">
    <property type="entry name" value="Thioredoxin-like_sf"/>
</dbReference>
<evidence type="ECO:0000313" key="2">
    <source>
        <dbReference type="Proteomes" id="UP001214628"/>
    </source>
</evidence>
<protein>
    <recommendedName>
        <fullName evidence="3">Alkyl hydroperoxide reductase subunit C/ Thiol specific antioxidant domain-containing protein</fullName>
    </recommendedName>
</protein>
<sequence>MAVFHLPGHPLPALTILQSTDRGEPEVDLFLLSLSRPILLCTFSYPTQVRNKRQEIDCSDSHPSSLQLLSFKSQIAALKSREPNLLVYGLSTYPEECQSYVHKKLGLPFPLLSDSKGTFSQQLELPSYEQDGVRLLERCVLLLREGQVTRVDYPLSDPSKAALRAEYMLQRDSGQE</sequence>
<reference evidence="1" key="1">
    <citation type="submission" date="2023-02" db="EMBL/GenBank/DDBJ databases">
        <title>Mating type loci evolution in Malassezia.</title>
        <authorList>
            <person name="Coelho M.A."/>
        </authorList>
    </citation>
    <scope>NUCLEOTIDE SEQUENCE</scope>
    <source>
        <strain evidence="1">CBS 14136</strain>
    </source>
</reference>
<name>A0AAF0F4X5_9BASI</name>
<proteinExistence type="predicted"/>
<accession>A0AAF0F4X5</accession>
<gene>
    <name evidence="1" type="ORF">MPSI1_001196</name>
</gene>
<dbReference type="AlphaFoldDB" id="A0AAF0F4X5"/>
<dbReference type="Proteomes" id="UP001214628">
    <property type="component" value="Chromosome 1"/>
</dbReference>
<dbReference type="SUPFAM" id="SSF52833">
    <property type="entry name" value="Thioredoxin-like"/>
    <property type="match status" value="1"/>
</dbReference>
<evidence type="ECO:0000313" key="1">
    <source>
        <dbReference type="EMBL" id="WFD42550.1"/>
    </source>
</evidence>
<dbReference type="EMBL" id="CP118375">
    <property type="protein sequence ID" value="WFD42550.1"/>
    <property type="molecule type" value="Genomic_DNA"/>
</dbReference>
<evidence type="ECO:0008006" key="3">
    <source>
        <dbReference type="Google" id="ProtNLM"/>
    </source>
</evidence>
<organism evidence="1 2">
    <name type="scientific">Malassezia psittaci</name>
    <dbReference type="NCBI Taxonomy" id="1821823"/>
    <lineage>
        <taxon>Eukaryota</taxon>
        <taxon>Fungi</taxon>
        <taxon>Dikarya</taxon>
        <taxon>Basidiomycota</taxon>
        <taxon>Ustilaginomycotina</taxon>
        <taxon>Malasseziomycetes</taxon>
        <taxon>Malasseziales</taxon>
        <taxon>Malasseziaceae</taxon>
        <taxon>Malassezia</taxon>
    </lineage>
</organism>
<dbReference type="Gene3D" id="3.40.30.10">
    <property type="entry name" value="Glutaredoxin"/>
    <property type="match status" value="1"/>
</dbReference>